<comment type="caution">
    <text evidence="1">The sequence shown here is derived from an EMBL/GenBank/DDBJ whole genome shotgun (WGS) entry which is preliminary data.</text>
</comment>
<reference evidence="1 2" key="1">
    <citation type="submission" date="2024-01" db="EMBL/GenBank/DDBJ databases">
        <title>Seven novel Bacillus-like species.</title>
        <authorList>
            <person name="Liu G."/>
        </authorList>
    </citation>
    <scope>NUCLEOTIDE SEQUENCE [LARGE SCALE GENOMIC DNA]</scope>
    <source>
        <strain evidence="1 2">FJAT-51614</strain>
    </source>
</reference>
<accession>A0ABU8F8S8</accession>
<evidence type="ECO:0000313" key="1">
    <source>
        <dbReference type="EMBL" id="MEI4771174.1"/>
    </source>
</evidence>
<name>A0ABU8F8S8_9BACI</name>
<dbReference type="Proteomes" id="UP001364890">
    <property type="component" value="Unassembled WGS sequence"/>
</dbReference>
<organism evidence="1 2">
    <name type="scientific">Psychrobacillus mangrovi</name>
    <dbReference type="NCBI Taxonomy" id="3117745"/>
    <lineage>
        <taxon>Bacteria</taxon>
        <taxon>Bacillati</taxon>
        <taxon>Bacillota</taxon>
        <taxon>Bacilli</taxon>
        <taxon>Bacillales</taxon>
        <taxon>Bacillaceae</taxon>
        <taxon>Psychrobacillus</taxon>
    </lineage>
</organism>
<dbReference type="EMBL" id="JBAWSY010000016">
    <property type="protein sequence ID" value="MEI4771174.1"/>
    <property type="molecule type" value="Genomic_DNA"/>
</dbReference>
<evidence type="ECO:0008006" key="3">
    <source>
        <dbReference type="Google" id="ProtNLM"/>
    </source>
</evidence>
<keyword evidence="2" id="KW-1185">Reference proteome</keyword>
<evidence type="ECO:0000313" key="2">
    <source>
        <dbReference type="Proteomes" id="UP001364890"/>
    </source>
</evidence>
<protein>
    <recommendedName>
        <fullName evidence="3">RNA polymerase II</fullName>
    </recommendedName>
</protein>
<dbReference type="RefSeq" id="WP_336498727.1">
    <property type="nucleotide sequence ID" value="NZ_JBAWSY010000016.1"/>
</dbReference>
<proteinExistence type="predicted"/>
<sequence length="469" mass="54292">MKFIISFITMLLIVANSVLLLSQYHVYSSSLDEKEASYFYEQEVELKFKEDKIIVKQHFNNLPQGEIAVVWPISSENRSCDLSKSTNCDRLTEDLTSFKEGESLSESISYEIPFKDGLKDGQILSDFLVKLEKGGVSYTTLHITDELKRGGMWVSGLPVLGSTSLDLIDYSLFEGEGDLRDLYWQKEVLPVQYEANYYSLYSHNEIPKELIVQLEELHLPNREHVSVLFTNKKNDMNDSRIIFIENEDIASIQRELIVKQVQLRYGIDSADPLLAEVISSFLLDRPIGTEKANWMYDTLVNYLTTEQLESWKAEFEKKNQMDAEKLDALLSNILHLKTSFFALNVQAGAEHFPLLFEDSRPVYINELQQENMKVLFKEGKVLYAVEPLLSVLGYSINDTDKGLYVQNATRAFRFPIHEPFYVLNQKRYDAMSEPFEKIGSVYYIEEAWMIRLFLLDVEKEDKRINIIQS</sequence>
<gene>
    <name evidence="1" type="ORF">WAX74_16240</name>
</gene>